<comment type="catalytic activity">
    <reaction evidence="1">
        <text>ATP + protein L-histidine = ADP + protein N-phospho-L-histidine.</text>
        <dbReference type="EC" id="2.7.13.3"/>
    </reaction>
</comment>
<keyword evidence="3" id="KW-0597">Phosphoprotein</keyword>
<dbReference type="InterPro" id="IPR036890">
    <property type="entry name" value="HATPase_C_sf"/>
</dbReference>
<dbReference type="SUPFAM" id="SSF55874">
    <property type="entry name" value="ATPase domain of HSP90 chaperone/DNA topoisomerase II/histidine kinase"/>
    <property type="match status" value="1"/>
</dbReference>
<dbReference type="Gene3D" id="3.30.450.40">
    <property type="match status" value="1"/>
</dbReference>
<dbReference type="InterPro" id="IPR005467">
    <property type="entry name" value="His_kinase_dom"/>
</dbReference>
<dbReference type="InterPro" id="IPR004358">
    <property type="entry name" value="Sig_transdc_His_kin-like_C"/>
</dbReference>
<keyword evidence="5 8" id="KW-0418">Kinase</keyword>
<sequence length="424" mass="48590">MDSETLREVLQDAAREIDRHSDDNIAINRIVESVVTEVTGSESSSVWMNEYPKLIRERKEGVRELSMEEKRGLLYKCFLTKQPAFYNYITSEKGYIPEIDNPDSIRIKSKITIPLSVQDRLIGIVTCYSSVKKIKNYTREDLERFKAITPFVIDAIIRMQANRGNQVIEERRQGQAKDTGQRRRNRIIEKIETLEEQSRETSDASEILEMTSTIVHDIRTPANNLMGFLEILDEQIGDKRLKEYIEHAKKSAALINDLTTSILDSMAERRIREQSRVERVNTLKFFAEVGEIFSATIYEKGLQYNIFIDPRLPKEIALETMKLKRVLMNLLGNAVKFTPENGVIEYSVVYLPETKRLLCTVKDSGIGIPEERQAEIFKPFTQAEDSTRVRFGGSGLGLSVSSEFVREMGGELRLKSQPDRGSVF</sequence>
<reference evidence="8" key="1">
    <citation type="journal article" date="2020" name="mSystems">
        <title>Genome- and Community-Level Interaction Insights into Carbon Utilization and Element Cycling Functions of Hydrothermarchaeota in Hydrothermal Sediment.</title>
        <authorList>
            <person name="Zhou Z."/>
            <person name="Liu Y."/>
            <person name="Xu W."/>
            <person name="Pan J."/>
            <person name="Luo Z.H."/>
            <person name="Li M."/>
        </authorList>
    </citation>
    <scope>NUCLEOTIDE SEQUENCE [LARGE SCALE GENOMIC DNA]</scope>
    <source>
        <strain evidence="8">HyVt-513</strain>
    </source>
</reference>
<dbReference type="PANTHER" id="PTHR43047">
    <property type="entry name" value="TWO-COMPONENT HISTIDINE PROTEIN KINASE"/>
    <property type="match status" value="1"/>
</dbReference>
<dbReference type="Proteomes" id="UP000885722">
    <property type="component" value="Unassembled WGS sequence"/>
</dbReference>
<dbReference type="InterPro" id="IPR003018">
    <property type="entry name" value="GAF"/>
</dbReference>
<dbReference type="SUPFAM" id="SSF47384">
    <property type="entry name" value="Homodimeric domain of signal transducing histidine kinase"/>
    <property type="match status" value="1"/>
</dbReference>
<dbReference type="Pfam" id="PF01590">
    <property type="entry name" value="GAF"/>
    <property type="match status" value="1"/>
</dbReference>
<evidence type="ECO:0000259" key="7">
    <source>
        <dbReference type="PROSITE" id="PS50109"/>
    </source>
</evidence>
<dbReference type="PRINTS" id="PR00344">
    <property type="entry name" value="BCTRLSENSOR"/>
</dbReference>
<feature type="coiled-coil region" evidence="6">
    <location>
        <begin position="177"/>
        <end position="204"/>
    </location>
</feature>
<dbReference type="CDD" id="cd16922">
    <property type="entry name" value="HATPase_EvgS-ArcB-TorS-like"/>
    <property type="match status" value="1"/>
</dbReference>
<dbReference type="PROSITE" id="PS50109">
    <property type="entry name" value="HIS_KIN"/>
    <property type="match status" value="1"/>
</dbReference>
<dbReference type="AlphaFoldDB" id="A0A7V2WLQ5"/>
<dbReference type="InterPro" id="IPR029016">
    <property type="entry name" value="GAF-like_dom_sf"/>
</dbReference>
<evidence type="ECO:0000256" key="3">
    <source>
        <dbReference type="ARBA" id="ARBA00022553"/>
    </source>
</evidence>
<dbReference type="GO" id="GO:0005886">
    <property type="term" value="C:plasma membrane"/>
    <property type="evidence" value="ECO:0007669"/>
    <property type="project" value="TreeGrafter"/>
</dbReference>
<dbReference type="PANTHER" id="PTHR43047:SF72">
    <property type="entry name" value="OSMOSENSING HISTIDINE PROTEIN KINASE SLN1"/>
    <property type="match status" value="1"/>
</dbReference>
<dbReference type="Gene3D" id="1.10.287.130">
    <property type="match status" value="1"/>
</dbReference>
<dbReference type="GO" id="GO:0000155">
    <property type="term" value="F:phosphorelay sensor kinase activity"/>
    <property type="evidence" value="ECO:0007669"/>
    <property type="project" value="InterPro"/>
</dbReference>
<evidence type="ECO:0000256" key="6">
    <source>
        <dbReference type="SAM" id="Coils"/>
    </source>
</evidence>
<dbReference type="Gene3D" id="3.30.565.10">
    <property type="entry name" value="Histidine kinase-like ATPase, C-terminal domain"/>
    <property type="match status" value="1"/>
</dbReference>
<accession>A0A7V2WLQ5</accession>
<proteinExistence type="predicted"/>
<evidence type="ECO:0000256" key="2">
    <source>
        <dbReference type="ARBA" id="ARBA00012438"/>
    </source>
</evidence>
<evidence type="ECO:0000256" key="5">
    <source>
        <dbReference type="ARBA" id="ARBA00022777"/>
    </source>
</evidence>
<dbReference type="InterPro" id="IPR036097">
    <property type="entry name" value="HisK_dim/P_sf"/>
</dbReference>
<dbReference type="Pfam" id="PF00512">
    <property type="entry name" value="HisKA"/>
    <property type="match status" value="1"/>
</dbReference>
<comment type="caution">
    <text evidence="8">The sequence shown here is derived from an EMBL/GenBank/DDBJ whole genome shotgun (WGS) entry which is preliminary data.</text>
</comment>
<dbReference type="SMART" id="SM00388">
    <property type="entry name" value="HisKA"/>
    <property type="match status" value="1"/>
</dbReference>
<dbReference type="EC" id="2.7.13.3" evidence="2"/>
<dbReference type="GO" id="GO:0009927">
    <property type="term" value="F:histidine phosphotransfer kinase activity"/>
    <property type="evidence" value="ECO:0007669"/>
    <property type="project" value="TreeGrafter"/>
</dbReference>
<evidence type="ECO:0000313" key="8">
    <source>
        <dbReference type="EMBL" id="HFC03447.1"/>
    </source>
</evidence>
<gene>
    <name evidence="8" type="ORF">ENJ74_01115</name>
</gene>
<dbReference type="Pfam" id="PF02518">
    <property type="entry name" value="HATPase_c"/>
    <property type="match status" value="1"/>
</dbReference>
<dbReference type="CDD" id="cd00082">
    <property type="entry name" value="HisKA"/>
    <property type="match status" value="1"/>
</dbReference>
<evidence type="ECO:0000256" key="1">
    <source>
        <dbReference type="ARBA" id="ARBA00000085"/>
    </source>
</evidence>
<dbReference type="SUPFAM" id="SSF55781">
    <property type="entry name" value="GAF domain-like"/>
    <property type="match status" value="1"/>
</dbReference>
<keyword evidence="4" id="KW-0808">Transferase</keyword>
<feature type="domain" description="Histidine kinase" evidence="7">
    <location>
        <begin position="213"/>
        <end position="424"/>
    </location>
</feature>
<name>A0A7V2WLQ5_9BACT</name>
<dbReference type="InterPro" id="IPR003594">
    <property type="entry name" value="HATPase_dom"/>
</dbReference>
<protein>
    <recommendedName>
        <fullName evidence="2">histidine kinase</fullName>
        <ecNumber evidence="2">2.7.13.3</ecNumber>
    </recommendedName>
</protein>
<organism evidence="8">
    <name type="scientific">Nitratifractor salsuginis</name>
    <dbReference type="NCBI Taxonomy" id="269261"/>
    <lineage>
        <taxon>Bacteria</taxon>
        <taxon>Pseudomonadati</taxon>
        <taxon>Campylobacterota</taxon>
        <taxon>Epsilonproteobacteria</taxon>
        <taxon>Campylobacterales</taxon>
        <taxon>Sulfurovaceae</taxon>
        <taxon>Nitratifractor</taxon>
    </lineage>
</organism>
<dbReference type="InterPro" id="IPR003661">
    <property type="entry name" value="HisK_dim/P_dom"/>
</dbReference>
<evidence type="ECO:0000256" key="4">
    <source>
        <dbReference type="ARBA" id="ARBA00022679"/>
    </source>
</evidence>
<feature type="non-terminal residue" evidence="8">
    <location>
        <position position="424"/>
    </location>
</feature>
<dbReference type="EMBL" id="DRNO01000081">
    <property type="protein sequence ID" value="HFC03447.1"/>
    <property type="molecule type" value="Genomic_DNA"/>
</dbReference>
<keyword evidence="6" id="KW-0175">Coiled coil</keyword>
<dbReference type="SMART" id="SM00387">
    <property type="entry name" value="HATPase_c"/>
    <property type="match status" value="1"/>
</dbReference>